<keyword evidence="3" id="KW-1185">Reference proteome</keyword>
<dbReference type="Gene3D" id="3.30.420.10">
    <property type="entry name" value="Ribonuclease H-like superfamily/Ribonuclease H"/>
    <property type="match status" value="1"/>
</dbReference>
<accession>A0ABU1W5H5</accession>
<dbReference type="PANTHER" id="PTHR46889:SF4">
    <property type="entry name" value="TRANSPOSASE INSO FOR INSERTION SEQUENCE ELEMENT IS911B-RELATED"/>
    <property type="match status" value="1"/>
</dbReference>
<dbReference type="Pfam" id="PF13333">
    <property type="entry name" value="rve_2"/>
    <property type="match status" value="1"/>
</dbReference>
<dbReference type="InterPro" id="IPR050900">
    <property type="entry name" value="Transposase_IS3/IS150/IS904"/>
</dbReference>
<organism evidence="2 3">
    <name type="scientific">Rheinheimera soli</name>
    <dbReference type="NCBI Taxonomy" id="443616"/>
    <lineage>
        <taxon>Bacteria</taxon>
        <taxon>Pseudomonadati</taxon>
        <taxon>Pseudomonadota</taxon>
        <taxon>Gammaproteobacteria</taxon>
        <taxon>Chromatiales</taxon>
        <taxon>Chromatiaceae</taxon>
        <taxon>Rheinheimera</taxon>
    </lineage>
</organism>
<dbReference type="PANTHER" id="PTHR46889">
    <property type="entry name" value="TRANSPOSASE INSF FOR INSERTION SEQUENCE IS3B-RELATED"/>
    <property type="match status" value="1"/>
</dbReference>
<dbReference type="EMBL" id="JAVDWR010000060">
    <property type="protein sequence ID" value="MDR7123194.1"/>
    <property type="molecule type" value="Genomic_DNA"/>
</dbReference>
<dbReference type="InterPro" id="IPR012337">
    <property type="entry name" value="RNaseH-like_sf"/>
</dbReference>
<dbReference type="InterPro" id="IPR001584">
    <property type="entry name" value="Integrase_cat-core"/>
</dbReference>
<dbReference type="PROSITE" id="PS50994">
    <property type="entry name" value="INTEGRASE"/>
    <property type="match status" value="1"/>
</dbReference>
<reference evidence="2 3" key="1">
    <citation type="submission" date="2023-07" db="EMBL/GenBank/DDBJ databases">
        <title>Sorghum-associated microbial communities from plants grown in Nebraska, USA.</title>
        <authorList>
            <person name="Schachtman D."/>
        </authorList>
    </citation>
    <scope>NUCLEOTIDE SEQUENCE [LARGE SCALE GENOMIC DNA]</scope>
    <source>
        <strain evidence="2 3">4138</strain>
    </source>
</reference>
<dbReference type="Pfam" id="PF00665">
    <property type="entry name" value="rve"/>
    <property type="match status" value="1"/>
</dbReference>
<comment type="caution">
    <text evidence="2">The sequence shown here is derived from an EMBL/GenBank/DDBJ whole genome shotgun (WGS) entry which is preliminary data.</text>
</comment>
<feature type="domain" description="Integrase catalytic" evidence="1">
    <location>
        <begin position="54"/>
        <end position="215"/>
    </location>
</feature>
<dbReference type="InterPro" id="IPR036397">
    <property type="entry name" value="RNaseH_sf"/>
</dbReference>
<sequence>MSILRAEDTTVSRFKVMRLMEDAGLQSKQPGSHSYKVATVERVDIPNTLARNFKPERPNQVWTGDITYIWAGRWVYLAVVLDLYKRRVVGYAMSDKADAALVIAALAMAWQQRGKPKDLMFHSDQGCQYTALSFRQTLWRYQIQQSMSRRGNCWDNAPTERLFRSLKTEWVPKTGYENLAEAKSDISRYLLGYYNHRRPHSFNAGLPPVIAEQPKLVSGNT</sequence>
<evidence type="ECO:0000313" key="2">
    <source>
        <dbReference type="EMBL" id="MDR7123194.1"/>
    </source>
</evidence>
<dbReference type="Proteomes" id="UP001257909">
    <property type="component" value="Unassembled WGS sequence"/>
</dbReference>
<gene>
    <name evidence="2" type="ORF">J2W69_004182</name>
</gene>
<evidence type="ECO:0000259" key="1">
    <source>
        <dbReference type="PROSITE" id="PS50994"/>
    </source>
</evidence>
<name>A0ABU1W5H5_9GAMM</name>
<dbReference type="InterPro" id="IPR048020">
    <property type="entry name" value="Transpos_IS3"/>
</dbReference>
<dbReference type="NCBIfam" id="NF033516">
    <property type="entry name" value="transpos_IS3"/>
    <property type="match status" value="1"/>
</dbReference>
<evidence type="ECO:0000313" key="3">
    <source>
        <dbReference type="Proteomes" id="UP001257909"/>
    </source>
</evidence>
<protein>
    <submittedName>
        <fullName evidence="2">Transposase</fullName>
    </submittedName>
</protein>
<dbReference type="SUPFAM" id="SSF53098">
    <property type="entry name" value="Ribonuclease H-like"/>
    <property type="match status" value="1"/>
</dbReference>
<proteinExistence type="predicted"/>